<sequence>MNKQSFQRQIIRAKYEANRRTKKWKKRKAYNKLQRRLQIHKHIERINKGIINLEAPQKFSFIDNSDEVVKYFNLIKENVESDQPVKIDISKITNLSPDIIILQIAVLKDRKSMKVGIYGNAPEDPNLRKLFIESGLYNFVSSRGKKRVADNNKLWKHSTNNQVKGEIAGEAVAVCKSLFQQNGINYDTDNIYNLLVEAMSNTINHADKKKANINWWLYYFIDESEKTIKYSFIDLGIGIFKSASFDSYRRIANVFIPGNNLLVKPFLEGKIISSRENDNEISGKGVKQIINCAKNPEFTKFTIITNDQMINVKDKTNQSLSHNFDGTFIHFEVSYSNNI</sequence>
<dbReference type="AlphaFoldDB" id="F2IJ73"/>
<gene>
    <name evidence="1" type="ordered locus">Fluta_2964</name>
</gene>
<reference evidence="2" key="2">
    <citation type="submission" date="2011-02" db="EMBL/GenBank/DDBJ databases">
        <title>The complete genome of Fluviicola taffensis DSM 16823.</title>
        <authorList>
            <consortium name="US DOE Joint Genome Institute (JGI-PGF)"/>
            <person name="Lucas S."/>
            <person name="Copeland A."/>
            <person name="Lapidus A."/>
            <person name="Bruce D."/>
            <person name="Goodwin L."/>
            <person name="Pitluck S."/>
            <person name="Kyrpides N."/>
            <person name="Mavromatis K."/>
            <person name="Ivanova N."/>
            <person name="Mikhailova N."/>
            <person name="Pagani I."/>
            <person name="Chertkov O."/>
            <person name="Detter J.C."/>
            <person name="Han C."/>
            <person name="Tapia R."/>
            <person name="Land M."/>
            <person name="Hauser L."/>
            <person name="Markowitz V."/>
            <person name="Cheng J.-F."/>
            <person name="Hugenholtz P."/>
            <person name="Woyke T."/>
            <person name="Wu D."/>
            <person name="Tindall B."/>
            <person name="Pomrenke H.G."/>
            <person name="Brambilla E."/>
            <person name="Klenk H.-P."/>
            <person name="Eisen J.A."/>
        </authorList>
    </citation>
    <scope>NUCLEOTIDE SEQUENCE [LARGE SCALE GENOMIC DNA]</scope>
    <source>
        <strain evidence="2">DSM 16823 / RW262 / RW262</strain>
    </source>
</reference>
<name>F2IJ73_FLUTR</name>
<dbReference type="eggNOG" id="ENOG5032ZCB">
    <property type="taxonomic scope" value="Bacteria"/>
</dbReference>
<dbReference type="EMBL" id="CP002542">
    <property type="protein sequence ID" value="AEA44943.1"/>
    <property type="molecule type" value="Genomic_DNA"/>
</dbReference>
<evidence type="ECO:0000313" key="1">
    <source>
        <dbReference type="EMBL" id="AEA44943.1"/>
    </source>
</evidence>
<evidence type="ECO:0000313" key="2">
    <source>
        <dbReference type="Proteomes" id="UP000007463"/>
    </source>
</evidence>
<dbReference type="RefSeq" id="WP_013687712.1">
    <property type="nucleotide sequence ID" value="NC_015321.1"/>
</dbReference>
<keyword evidence="2" id="KW-1185">Reference proteome</keyword>
<proteinExistence type="predicted"/>
<accession>F2IJ73</accession>
<reference evidence="1 2" key="1">
    <citation type="journal article" date="2011" name="Stand. Genomic Sci.">
        <title>Complete genome sequence of the gliding freshwater bacterium Fluviicola taffensis type strain (RW262).</title>
        <authorList>
            <person name="Woyke T."/>
            <person name="Chertkov O."/>
            <person name="Lapidus A."/>
            <person name="Nolan M."/>
            <person name="Lucas S."/>
            <person name="Del Rio T.G."/>
            <person name="Tice H."/>
            <person name="Cheng J.F."/>
            <person name="Tapia R."/>
            <person name="Han C."/>
            <person name="Goodwin L."/>
            <person name="Pitluck S."/>
            <person name="Liolios K."/>
            <person name="Pagani I."/>
            <person name="Ivanova N."/>
            <person name="Huntemann M."/>
            <person name="Mavromatis K."/>
            <person name="Mikhailova N."/>
            <person name="Pati A."/>
            <person name="Chen A."/>
            <person name="Palaniappan K."/>
            <person name="Land M."/>
            <person name="Hauser L."/>
            <person name="Brambilla E.M."/>
            <person name="Rohde M."/>
            <person name="Mwirichia R."/>
            <person name="Sikorski J."/>
            <person name="Tindall B.J."/>
            <person name="Goker M."/>
            <person name="Bristow J."/>
            <person name="Eisen J.A."/>
            <person name="Markowitz V."/>
            <person name="Hugenholtz P."/>
            <person name="Klenk H.P."/>
            <person name="Kyrpides N.C."/>
        </authorList>
    </citation>
    <scope>NUCLEOTIDE SEQUENCE [LARGE SCALE GENOMIC DNA]</scope>
    <source>
        <strain evidence="2">DSM 16823 / RW262 / RW262</strain>
    </source>
</reference>
<dbReference type="KEGG" id="fte:Fluta_2964"/>
<dbReference type="STRING" id="755732.Fluta_2964"/>
<organism evidence="1 2">
    <name type="scientific">Fluviicola taffensis (strain DSM 16823 / NCIMB 13979 / RW262)</name>
    <dbReference type="NCBI Taxonomy" id="755732"/>
    <lineage>
        <taxon>Bacteria</taxon>
        <taxon>Pseudomonadati</taxon>
        <taxon>Bacteroidota</taxon>
        <taxon>Flavobacteriia</taxon>
        <taxon>Flavobacteriales</taxon>
        <taxon>Crocinitomicaceae</taxon>
        <taxon>Fluviicola</taxon>
    </lineage>
</organism>
<protein>
    <submittedName>
        <fullName evidence="1">Uncharacterized protein</fullName>
    </submittedName>
</protein>
<dbReference type="Proteomes" id="UP000007463">
    <property type="component" value="Chromosome"/>
</dbReference>
<dbReference type="OrthoDB" id="838909at2"/>
<dbReference type="HOGENOM" id="CLU_818246_0_0_10"/>